<evidence type="ECO:0000313" key="2">
    <source>
        <dbReference type="Proteomes" id="UP000311713"/>
    </source>
</evidence>
<dbReference type="InterPro" id="IPR029032">
    <property type="entry name" value="AhpD-like"/>
</dbReference>
<dbReference type="RefSeq" id="WP_139640087.1">
    <property type="nucleotide sequence ID" value="NZ_VDGT01000001.1"/>
</dbReference>
<dbReference type="OrthoDB" id="3342615at2"/>
<gene>
    <name evidence="1" type="ORF">FH715_01175</name>
</gene>
<proteinExistence type="predicted"/>
<comment type="caution">
    <text evidence="1">The sequence shown here is derived from an EMBL/GenBank/DDBJ whole genome shotgun (WGS) entry which is preliminary data.</text>
</comment>
<organism evidence="1 2">
    <name type="scientific">Streptomyces sedi</name>
    <dbReference type="NCBI Taxonomy" id="555059"/>
    <lineage>
        <taxon>Bacteria</taxon>
        <taxon>Bacillati</taxon>
        <taxon>Actinomycetota</taxon>
        <taxon>Actinomycetes</taxon>
        <taxon>Kitasatosporales</taxon>
        <taxon>Streptomycetaceae</taxon>
        <taxon>Streptomyces</taxon>
    </lineage>
</organism>
<accession>A0A5C4VH09</accession>
<dbReference type="Proteomes" id="UP000311713">
    <property type="component" value="Unassembled WGS sequence"/>
</dbReference>
<sequence>MTARLVGRALRGLSLAQLRHVTPVRARAAPPGVRRVYRAVEREFGVLAPPLAAHAAAPATLAACWALLRETLLVPGAASREAKEAVAAAVSVGNVCPYCVTMHAGALRGLAAGPVARAVERGAFEAIPEGGTRAVAGWAAAGARRDSAGPPPFPAAAPELMGVALLLHYLNRVVNVFLGELPLPPWAPARTMGAVSPVLAWVIRSAGRRVGPPGRAPAAGAAPPPDLRWAAGNGSVARAVAEAALAAEAAGARAAPLAVRELLAGQLADWDGRPRGPSRAWVDDAVAPLTPGERPAGRVALLVALASYQVTDDDLAALPEPARDERALVELVSWAAMAAARTVVAWSAPEAA</sequence>
<dbReference type="SUPFAM" id="SSF69118">
    <property type="entry name" value="AhpD-like"/>
    <property type="match status" value="1"/>
</dbReference>
<dbReference type="EMBL" id="VDGT01000001">
    <property type="protein sequence ID" value="TNM34329.1"/>
    <property type="molecule type" value="Genomic_DNA"/>
</dbReference>
<dbReference type="AlphaFoldDB" id="A0A5C4VH09"/>
<reference evidence="1 2" key="1">
    <citation type="submission" date="2019-06" db="EMBL/GenBank/DDBJ databases">
        <title>Draft genome of Streptomyces sedi sp. JCM16909.</title>
        <authorList>
            <person name="Klykleung N."/>
            <person name="Tanasupawat S."/>
            <person name="Kudo T."/>
            <person name="Yuki M."/>
            <person name="Ohkuma M."/>
        </authorList>
    </citation>
    <scope>NUCLEOTIDE SEQUENCE [LARGE SCALE GENOMIC DNA]</scope>
    <source>
        <strain evidence="1 2">JCM 16909</strain>
    </source>
</reference>
<keyword evidence="2" id="KW-1185">Reference proteome</keyword>
<name>A0A5C4VH09_9ACTN</name>
<dbReference type="Gene3D" id="1.20.1290.10">
    <property type="entry name" value="AhpD-like"/>
    <property type="match status" value="1"/>
</dbReference>
<evidence type="ECO:0000313" key="1">
    <source>
        <dbReference type="EMBL" id="TNM34329.1"/>
    </source>
</evidence>
<protein>
    <submittedName>
        <fullName evidence="1">Carboxymuconolactone decarboxylase family protein</fullName>
    </submittedName>
</protein>